<feature type="transmembrane region" description="Helical" evidence="1">
    <location>
        <begin position="73"/>
        <end position="91"/>
    </location>
</feature>
<feature type="transmembrane region" description="Helical" evidence="1">
    <location>
        <begin position="41"/>
        <end position="61"/>
    </location>
</feature>
<dbReference type="EMBL" id="UPSH01000001">
    <property type="protein sequence ID" value="VBB18461.1"/>
    <property type="molecule type" value="Genomic_DNA"/>
</dbReference>
<accession>A0A5K0UA34</accession>
<organism evidence="2 3">
    <name type="scientific">Yasminevirus sp. GU-2018</name>
    <dbReference type="NCBI Taxonomy" id="2420051"/>
    <lineage>
        <taxon>Viruses</taxon>
        <taxon>Varidnaviria</taxon>
        <taxon>Bamfordvirae</taxon>
        <taxon>Nucleocytoviricota</taxon>
        <taxon>Megaviricetes</taxon>
        <taxon>Imitervirales</taxon>
        <taxon>Mimiviridae</taxon>
        <taxon>Klosneuvirinae</taxon>
        <taxon>Yasminevirus</taxon>
        <taxon>Yasminevirus saudimassiliense</taxon>
    </lineage>
</organism>
<evidence type="ECO:0000256" key="1">
    <source>
        <dbReference type="SAM" id="Phobius"/>
    </source>
</evidence>
<gene>
    <name evidence="2" type="ORF">YASMINEVIRUS_924</name>
</gene>
<keyword evidence="1" id="KW-1133">Transmembrane helix</keyword>
<feature type="transmembrane region" description="Helical" evidence="1">
    <location>
        <begin position="7"/>
        <end position="29"/>
    </location>
</feature>
<proteinExistence type="predicted"/>
<protein>
    <submittedName>
        <fullName evidence="2">Uncharacterized protein</fullName>
    </submittedName>
</protein>
<keyword evidence="1" id="KW-0812">Transmembrane</keyword>
<dbReference type="Proteomes" id="UP000594342">
    <property type="component" value="Unassembled WGS sequence"/>
</dbReference>
<keyword evidence="3" id="KW-1185">Reference proteome</keyword>
<evidence type="ECO:0000313" key="2">
    <source>
        <dbReference type="EMBL" id="VBB18461.1"/>
    </source>
</evidence>
<sequence>MGYAVNVALSIPMAVIVYMLTEKLIISMTADNKFNDKVQKVFVMGFIIGLCFIALGMTVFAKNSNMDNQSLQLAMYIAGGFLVLNSVFFSWDDLDEGTKIVILATSIAGLIIYSYRNRDDMSIKLSDD</sequence>
<feature type="transmembrane region" description="Helical" evidence="1">
    <location>
        <begin position="97"/>
        <end position="115"/>
    </location>
</feature>
<evidence type="ECO:0000313" key="3">
    <source>
        <dbReference type="Proteomes" id="UP000594342"/>
    </source>
</evidence>
<name>A0A5K0UA34_9VIRU</name>
<reference evidence="2 3" key="1">
    <citation type="submission" date="2018-10" db="EMBL/GenBank/DDBJ databases">
        <authorList>
            <consortium name="IHU Genomes"/>
        </authorList>
    </citation>
    <scope>NUCLEOTIDE SEQUENCE [LARGE SCALE GENOMIC DNA]</scope>
    <source>
        <strain evidence="2 3">A1</strain>
    </source>
</reference>
<comment type="caution">
    <text evidence="2">The sequence shown here is derived from an EMBL/GenBank/DDBJ whole genome shotgun (WGS) entry which is preliminary data.</text>
</comment>
<keyword evidence="1" id="KW-0472">Membrane</keyword>